<evidence type="ECO:0000313" key="1">
    <source>
        <dbReference type="EMBL" id="EEF22553.1"/>
    </source>
</evidence>
<dbReference type="Proteomes" id="UP000008311">
    <property type="component" value="Unassembled WGS sequence"/>
</dbReference>
<evidence type="ECO:0000313" key="2">
    <source>
        <dbReference type="Proteomes" id="UP000008311"/>
    </source>
</evidence>
<name>B9TNL1_RICCO</name>
<dbReference type="InParanoid" id="B9TNL1"/>
<dbReference type="AlphaFoldDB" id="B9TNL1"/>
<dbReference type="EMBL" id="EQ992915">
    <property type="protein sequence ID" value="EEF22553.1"/>
    <property type="molecule type" value="Genomic_DNA"/>
</dbReference>
<gene>
    <name evidence="1" type="ORF">RCOM_2096010</name>
</gene>
<protein>
    <recommendedName>
        <fullName evidence="3">Tip attachment protein J domain-containing protein</fullName>
    </recommendedName>
</protein>
<proteinExistence type="predicted"/>
<evidence type="ECO:0008006" key="3">
    <source>
        <dbReference type="Google" id="ProtNLM"/>
    </source>
</evidence>
<keyword evidence="2" id="KW-1185">Reference proteome</keyword>
<feature type="non-terminal residue" evidence="1">
    <location>
        <position position="300"/>
    </location>
</feature>
<reference evidence="2" key="1">
    <citation type="journal article" date="2010" name="Nat. Biotechnol.">
        <title>Draft genome sequence of the oilseed species Ricinus communis.</title>
        <authorList>
            <person name="Chan A.P."/>
            <person name="Crabtree J."/>
            <person name="Zhao Q."/>
            <person name="Lorenzi H."/>
            <person name="Orvis J."/>
            <person name="Puiu D."/>
            <person name="Melake-Berhan A."/>
            <person name="Jones K.M."/>
            <person name="Redman J."/>
            <person name="Chen G."/>
            <person name="Cahoon E.B."/>
            <person name="Gedil M."/>
            <person name="Stanke M."/>
            <person name="Haas B.J."/>
            <person name="Wortman J.R."/>
            <person name="Fraser-Liggett C.M."/>
            <person name="Ravel J."/>
            <person name="Rabinowicz P.D."/>
        </authorList>
    </citation>
    <scope>NUCLEOTIDE SEQUENCE [LARGE SCALE GENOMIC DNA]</scope>
    <source>
        <strain evidence="2">cv. Hale</strain>
    </source>
</reference>
<accession>B9TNL1</accession>
<organism evidence="1 2">
    <name type="scientific">Ricinus communis</name>
    <name type="common">Castor bean</name>
    <dbReference type="NCBI Taxonomy" id="3988"/>
    <lineage>
        <taxon>Eukaryota</taxon>
        <taxon>Viridiplantae</taxon>
        <taxon>Streptophyta</taxon>
        <taxon>Embryophyta</taxon>
        <taxon>Tracheophyta</taxon>
        <taxon>Spermatophyta</taxon>
        <taxon>Magnoliopsida</taxon>
        <taxon>eudicotyledons</taxon>
        <taxon>Gunneridae</taxon>
        <taxon>Pentapetalae</taxon>
        <taxon>rosids</taxon>
        <taxon>fabids</taxon>
        <taxon>Malpighiales</taxon>
        <taxon>Euphorbiaceae</taxon>
        <taxon>Acalyphoideae</taxon>
        <taxon>Acalypheae</taxon>
        <taxon>Ricinus</taxon>
    </lineage>
</organism>
<sequence>MAASVTAGLAGTAAGFGAVSVFGVSLSAWSAIGSGLSAIGTLLTKRPGVSTGGSPVQQTYDPSSGLPYPFGRTAVAGRIVYGTVTGPLKEGNKYRLFYSVISGVRIEGFESFSTNDETVSFTSDAGEGASGTYKNRMWQVRRTGAPDSRSYLRFTATGTKDTPADHGGNPPEWTAQHTFGEMAVSLTACEYDQKVYASDVKPMYVIRAARVYDPRLDDTYPGGAGACRANDENTFVWSENPWLHALTWAMGRYQNGARVLGIGAALAFLPVSMFVEGANIADANDWKIGGTAWSTDDKWA</sequence>